<sequence>MRKVIIVLFCLVNSLIGYSQADLKPIVGVAEFTKEVDSKYANAVAEKVVQVVTNTRRFTVVDRTSYEKVKEELEFQKSEAFLDSKNTVKQDVALAAQYMIIGHIVKMSVYAMKNADGSVNGYKASTAFTLKVNDVETGKTTESESFQTKVSPLMLSPESALNEALESVEPQLTDYFVKTFPLTTKISKILTTKKEAAATVLIAGGRTFGFKEGDKLVVEQIEMIDGKPYPSEIGELKVTKIAGDDFSECSVLKGGKEILSRFDSAERLSCKLILKK</sequence>
<proteinExistence type="predicted"/>
<dbReference type="Pfam" id="PF13036">
    <property type="entry name" value="LpoB"/>
    <property type="match status" value="1"/>
</dbReference>
<dbReference type="Gene3D" id="3.40.50.10610">
    <property type="entry name" value="ABC-type transport auxiliary lipoprotein component"/>
    <property type="match status" value="1"/>
</dbReference>
<comment type="caution">
    <text evidence="1">The sequence shown here is derived from an EMBL/GenBank/DDBJ whole genome shotgun (WGS) entry which is preliminary data.</text>
</comment>
<organism evidence="1">
    <name type="scientific">termite gut metagenome</name>
    <dbReference type="NCBI Taxonomy" id="433724"/>
    <lineage>
        <taxon>unclassified sequences</taxon>
        <taxon>metagenomes</taxon>
        <taxon>organismal metagenomes</taxon>
    </lineage>
</organism>
<accession>A0A5J4RMM7</accession>
<evidence type="ECO:0000313" key="1">
    <source>
        <dbReference type="EMBL" id="KAA6334939.1"/>
    </source>
</evidence>
<dbReference type="InterPro" id="IPR014094">
    <property type="entry name" value="LpoB"/>
</dbReference>
<dbReference type="AlphaFoldDB" id="A0A5J4RMM7"/>
<protein>
    <recommendedName>
        <fullName evidence="2">Penicillin-binding protein activator LpoB</fullName>
    </recommendedName>
</protein>
<reference evidence="1" key="1">
    <citation type="submission" date="2019-03" db="EMBL/GenBank/DDBJ databases">
        <title>Single cell metagenomics reveals metabolic interactions within the superorganism composed of flagellate Streblomastix strix and complex community of Bacteroidetes bacteria on its surface.</title>
        <authorList>
            <person name="Treitli S.C."/>
            <person name="Kolisko M."/>
            <person name="Husnik F."/>
            <person name="Keeling P."/>
            <person name="Hampl V."/>
        </authorList>
    </citation>
    <scope>NUCLEOTIDE SEQUENCE</scope>
    <source>
        <strain evidence="1">STM</strain>
    </source>
</reference>
<evidence type="ECO:0008006" key="2">
    <source>
        <dbReference type="Google" id="ProtNLM"/>
    </source>
</evidence>
<dbReference type="EMBL" id="SNRY01000944">
    <property type="protein sequence ID" value="KAA6334939.1"/>
    <property type="molecule type" value="Genomic_DNA"/>
</dbReference>
<name>A0A5J4RMM7_9ZZZZ</name>
<gene>
    <name evidence="1" type="ORF">EZS27_016789</name>
</gene>